<keyword evidence="3" id="KW-1185">Reference proteome</keyword>
<organism evidence="2 3">
    <name type="scientific">Tothia fuscella</name>
    <dbReference type="NCBI Taxonomy" id="1048955"/>
    <lineage>
        <taxon>Eukaryota</taxon>
        <taxon>Fungi</taxon>
        <taxon>Dikarya</taxon>
        <taxon>Ascomycota</taxon>
        <taxon>Pezizomycotina</taxon>
        <taxon>Dothideomycetes</taxon>
        <taxon>Pleosporomycetidae</taxon>
        <taxon>Venturiales</taxon>
        <taxon>Cylindrosympodiaceae</taxon>
        <taxon>Tothia</taxon>
    </lineage>
</organism>
<dbReference type="EMBL" id="MU007085">
    <property type="protein sequence ID" value="KAF2423071.1"/>
    <property type="molecule type" value="Genomic_DNA"/>
</dbReference>
<dbReference type="Proteomes" id="UP000800235">
    <property type="component" value="Unassembled WGS sequence"/>
</dbReference>
<keyword evidence="1" id="KW-1133">Transmembrane helix</keyword>
<proteinExistence type="predicted"/>
<protein>
    <submittedName>
        <fullName evidence="2">Uncharacterized protein</fullName>
    </submittedName>
</protein>
<dbReference type="AlphaFoldDB" id="A0A9P4NIA6"/>
<evidence type="ECO:0000313" key="2">
    <source>
        <dbReference type="EMBL" id="KAF2423071.1"/>
    </source>
</evidence>
<comment type="caution">
    <text evidence="2">The sequence shown here is derived from an EMBL/GenBank/DDBJ whole genome shotgun (WGS) entry which is preliminary data.</text>
</comment>
<evidence type="ECO:0000256" key="1">
    <source>
        <dbReference type="SAM" id="Phobius"/>
    </source>
</evidence>
<gene>
    <name evidence="2" type="ORF">EJ08DRAFT_457381</name>
</gene>
<evidence type="ECO:0000313" key="3">
    <source>
        <dbReference type="Proteomes" id="UP000800235"/>
    </source>
</evidence>
<keyword evidence="1" id="KW-0472">Membrane</keyword>
<name>A0A9P4NIA6_9PEZI</name>
<keyword evidence="1" id="KW-0812">Transmembrane</keyword>
<accession>A0A9P4NIA6</accession>
<reference evidence="2" key="1">
    <citation type="journal article" date="2020" name="Stud. Mycol.">
        <title>101 Dothideomycetes genomes: a test case for predicting lifestyles and emergence of pathogens.</title>
        <authorList>
            <person name="Haridas S."/>
            <person name="Albert R."/>
            <person name="Binder M."/>
            <person name="Bloem J."/>
            <person name="Labutti K."/>
            <person name="Salamov A."/>
            <person name="Andreopoulos B."/>
            <person name="Baker S."/>
            <person name="Barry K."/>
            <person name="Bills G."/>
            <person name="Bluhm B."/>
            <person name="Cannon C."/>
            <person name="Castanera R."/>
            <person name="Culley D."/>
            <person name="Daum C."/>
            <person name="Ezra D."/>
            <person name="Gonzalez J."/>
            <person name="Henrissat B."/>
            <person name="Kuo A."/>
            <person name="Liang C."/>
            <person name="Lipzen A."/>
            <person name="Lutzoni F."/>
            <person name="Magnuson J."/>
            <person name="Mondo S."/>
            <person name="Nolan M."/>
            <person name="Ohm R."/>
            <person name="Pangilinan J."/>
            <person name="Park H.-J."/>
            <person name="Ramirez L."/>
            <person name="Alfaro M."/>
            <person name="Sun H."/>
            <person name="Tritt A."/>
            <person name="Yoshinaga Y."/>
            <person name="Zwiers L.-H."/>
            <person name="Turgeon B."/>
            <person name="Goodwin S."/>
            <person name="Spatafora J."/>
            <person name="Crous P."/>
            <person name="Grigoriev I."/>
        </authorList>
    </citation>
    <scope>NUCLEOTIDE SEQUENCE</scope>
    <source>
        <strain evidence="2">CBS 130266</strain>
    </source>
</reference>
<feature type="transmembrane region" description="Helical" evidence="1">
    <location>
        <begin position="12"/>
        <end position="35"/>
    </location>
</feature>
<sequence length="93" mass="10731">MRIHARRAIQSRFHFTIFTMDVLLSVTRAIILVTLPSPLRHPRRVSPQQFRQPLSQCDLTEKFVLLLNQLVAKDCSHRHFLPLVESSAGSKRA</sequence>